<evidence type="ECO:0000313" key="3">
    <source>
        <dbReference type="Proteomes" id="UP000428330"/>
    </source>
</evidence>
<reference evidence="3" key="1">
    <citation type="submission" date="2018-12" db="EMBL/GenBank/DDBJ databases">
        <title>Complete genome sequence of Roseovarius sp. MME-070.</title>
        <authorList>
            <person name="Nam Y.-D."/>
            <person name="Kang J."/>
            <person name="Chung W.-H."/>
            <person name="Park Y.S."/>
        </authorList>
    </citation>
    <scope>NUCLEOTIDE SEQUENCE [LARGE SCALE GENOMIC DNA]</scope>
    <source>
        <strain evidence="3">MME-070</strain>
    </source>
</reference>
<name>A0A6I6ISY8_9RHOB</name>
<sequence length="858" mass="95754">MAQTKADERGLKALRQLLPSGDIELTAIQCDREQPMARIRLRDSDSNRTAVAVWIAAKNAAGFNIYFTSAAVPTPPVKPKPRKDHCSHARALHIDLDPPPELSPDEYDGWRKEAAEKIIEFEYNAPTLLCSSGNGLQAFYRLSEPVPINAADEIDRLEDVNRGLGVVIGEAIGSEFDEGTQNADRLMRVPYTTNWPDQRKRDRGRVPTQATVLSVRPDRQIDYANTRTFENQGRARRYTRKIDKDRARARLDMPGDASKVTLVRSLAELGLPGLTEPNNPLAQAILSCAPISKEPQMWKDRDIPDRSRVVYSVCCALARKGVAVDKIAGVIRNPDFGISAIAMELEVDKGAEAADRYAQAEALNGYAEAMAEAAEIAEMPDPPIWDPEKALIWMRARHPIIQAGSGSGPQYLTYLHERLGETDRTRIVYDSLGALKSAYEHKQVQIGEDPKSGEPVKVDLGTLYRRDPGRKQYLSTGFEPGAPAVLSGNRMNLYRGWPIDPEDRPIPLLERHVLDVLAKGRESHAEYIWRWMAYSVQKLAQPQGVALVFKGGKRTGKGTLARTWVGLYGQHGLHTSNKQHLSGKFNAHLRDCLGLFADETFENGDKQGAATQRVLLTEPTLMFERKGVDTESGPNYLKVMMASNEEWVVPNTSDEERYAIFEVSDAFKNDAAYFGPLYAEMREDGGRGLLCKLLKMSLGDWQPWHDIPRTEARGAQIRATLDPYDQWIAMVLESGEIPMAVPDEGGWTENTRPKGRGPWGDGLWETAQGQFPPLRRDCSYDGFSKRLSRYFGKARGSGRGAQLAGVDFGVNLEGSRDKFRAAHPGYEFPAEPRQWIWIERETEDAETIEAAKQVGVPF</sequence>
<protein>
    <recommendedName>
        <fullName evidence="1">NrS-1 polymerase-like helicase domain-containing protein</fullName>
    </recommendedName>
</protein>
<dbReference type="InterPro" id="IPR027417">
    <property type="entry name" value="P-loop_NTPase"/>
</dbReference>
<dbReference type="Pfam" id="PF19263">
    <property type="entry name" value="DUF5906"/>
    <property type="match status" value="1"/>
</dbReference>
<evidence type="ECO:0000313" key="2">
    <source>
        <dbReference type="EMBL" id="QGY00190.1"/>
    </source>
</evidence>
<dbReference type="Proteomes" id="UP000428330">
    <property type="component" value="Chromosome"/>
</dbReference>
<dbReference type="Gene3D" id="3.40.50.300">
    <property type="entry name" value="P-loop containing nucleotide triphosphate hydrolases"/>
    <property type="match status" value="1"/>
</dbReference>
<accession>A0A6I6ISY8</accession>
<organism evidence="2 3">
    <name type="scientific">Roseovarius faecimaris</name>
    <dbReference type="NCBI Taxonomy" id="2494550"/>
    <lineage>
        <taxon>Bacteria</taxon>
        <taxon>Pseudomonadati</taxon>
        <taxon>Pseudomonadota</taxon>
        <taxon>Alphaproteobacteria</taxon>
        <taxon>Rhodobacterales</taxon>
        <taxon>Roseobacteraceae</taxon>
        <taxon>Roseovarius</taxon>
    </lineage>
</organism>
<dbReference type="KEGG" id="rom:EI983_18740"/>
<dbReference type="InterPro" id="IPR045455">
    <property type="entry name" value="NrS-1_pol-like_helicase"/>
</dbReference>
<keyword evidence="3" id="KW-1185">Reference proteome</keyword>
<gene>
    <name evidence="2" type="ORF">EI983_18740</name>
</gene>
<proteinExistence type="predicted"/>
<evidence type="ECO:0000259" key="1">
    <source>
        <dbReference type="Pfam" id="PF19263"/>
    </source>
</evidence>
<dbReference type="AlphaFoldDB" id="A0A6I6ISY8"/>
<dbReference type="RefSeq" id="WP_157708870.1">
    <property type="nucleotide sequence ID" value="NZ_CP034348.1"/>
</dbReference>
<dbReference type="OrthoDB" id="8215052at2"/>
<feature type="domain" description="NrS-1 polymerase-like helicase" evidence="1">
    <location>
        <begin position="550"/>
        <end position="656"/>
    </location>
</feature>
<dbReference type="EMBL" id="CP034348">
    <property type="protein sequence ID" value="QGY00190.1"/>
    <property type="molecule type" value="Genomic_DNA"/>
</dbReference>